<feature type="transmembrane region" description="Helical" evidence="2">
    <location>
        <begin position="430"/>
        <end position="451"/>
    </location>
</feature>
<feature type="compositionally biased region" description="Polar residues" evidence="1">
    <location>
        <begin position="385"/>
        <end position="398"/>
    </location>
</feature>
<feature type="region of interest" description="Disordered" evidence="1">
    <location>
        <begin position="379"/>
        <end position="404"/>
    </location>
</feature>
<dbReference type="AlphaFoldDB" id="W9ZXL8"/>
<keyword evidence="2" id="KW-1133">Transmembrane helix</keyword>
<name>W9ZXL8_FUSOX</name>
<organism evidence="3">
    <name type="scientific">Fusarium oxysporum f. sp. melonis 26406</name>
    <dbReference type="NCBI Taxonomy" id="1089452"/>
    <lineage>
        <taxon>Eukaryota</taxon>
        <taxon>Fungi</taxon>
        <taxon>Dikarya</taxon>
        <taxon>Ascomycota</taxon>
        <taxon>Pezizomycotina</taxon>
        <taxon>Sordariomycetes</taxon>
        <taxon>Hypocreomycetidae</taxon>
        <taxon>Hypocreales</taxon>
        <taxon>Nectriaceae</taxon>
        <taxon>Fusarium</taxon>
        <taxon>Fusarium oxysporum species complex</taxon>
    </lineage>
</organism>
<keyword evidence="2" id="KW-0812">Transmembrane</keyword>
<reference evidence="3" key="2">
    <citation type="submission" date="2014-02" db="EMBL/GenBank/DDBJ databases">
        <title>Annotation of the Genome Sequence of Fusarium oxysporum f. sp. melonis 26406.</title>
        <authorList>
            <consortium name="The Broad Institute Genomics Platform"/>
            <person name="Ma L.-J."/>
            <person name="Corby-Kistler H."/>
            <person name="Broz K."/>
            <person name="Gale L.R."/>
            <person name="Jonkers W."/>
            <person name="O'Donnell K."/>
            <person name="Ploetz R."/>
            <person name="Steinberg C."/>
            <person name="Schwartz D.C."/>
            <person name="VanEtten H."/>
            <person name="Zhou S."/>
            <person name="Young S.K."/>
            <person name="Zeng Q."/>
            <person name="Gargeya S."/>
            <person name="Fitzgerald M."/>
            <person name="Abouelleil A."/>
            <person name="Alvarado L."/>
            <person name="Chapman S.B."/>
            <person name="Gainer-Dewar J."/>
            <person name="Goldberg J."/>
            <person name="Griggs A."/>
            <person name="Gujja S."/>
            <person name="Hansen M."/>
            <person name="Howarth C."/>
            <person name="Imamovic A."/>
            <person name="Ireland A."/>
            <person name="Larimer J."/>
            <person name="McCowan C."/>
            <person name="Murphy C."/>
            <person name="Pearson M."/>
            <person name="Poon T.W."/>
            <person name="Priest M."/>
            <person name="Roberts A."/>
            <person name="Saif S."/>
            <person name="Shea T."/>
            <person name="Sykes S."/>
            <person name="Wortman J."/>
            <person name="Nusbaum C."/>
            <person name="Birren B."/>
        </authorList>
    </citation>
    <scope>NUCLEOTIDE SEQUENCE</scope>
    <source>
        <strain evidence="3">26406</strain>
    </source>
</reference>
<evidence type="ECO:0000256" key="1">
    <source>
        <dbReference type="SAM" id="MobiDB-lite"/>
    </source>
</evidence>
<proteinExistence type="predicted"/>
<evidence type="ECO:0000313" key="3">
    <source>
        <dbReference type="EMBL" id="EXK25831.1"/>
    </source>
</evidence>
<dbReference type="EMBL" id="KI980355">
    <property type="protein sequence ID" value="EXK25831.1"/>
    <property type="molecule type" value="Genomic_DNA"/>
</dbReference>
<reference evidence="3" key="1">
    <citation type="submission" date="2012-04" db="EMBL/GenBank/DDBJ databases">
        <title>The Genome Sequence of Fusarium oxysporum melonis.</title>
        <authorList>
            <consortium name="The Broad Institute Genome Sequencing Platform"/>
            <person name="Ma L.-J."/>
            <person name="Gale L.R."/>
            <person name="Schwartz D.C."/>
            <person name="Zhou S."/>
            <person name="Corby-Kistler H."/>
            <person name="Young S.K."/>
            <person name="Zeng Q."/>
            <person name="Gargeya S."/>
            <person name="Fitzgerald M."/>
            <person name="Haas B."/>
            <person name="Abouelleil A."/>
            <person name="Alvarado L."/>
            <person name="Arachchi H.M."/>
            <person name="Berlin A."/>
            <person name="Brown A."/>
            <person name="Chapman S.B."/>
            <person name="Chen Z."/>
            <person name="Dunbar C."/>
            <person name="Freedman E."/>
            <person name="Gearin G."/>
            <person name="Goldberg J."/>
            <person name="Griggs A."/>
            <person name="Gujja S."/>
            <person name="Heiman D."/>
            <person name="Howarth C."/>
            <person name="Larson L."/>
            <person name="Lui A."/>
            <person name="MacDonald P.J.P."/>
            <person name="Montmayeur A."/>
            <person name="Murphy C."/>
            <person name="Neiman D."/>
            <person name="Pearson M."/>
            <person name="Priest M."/>
            <person name="Roberts A."/>
            <person name="Saif S."/>
            <person name="Shea T."/>
            <person name="Shenoy N."/>
            <person name="Sisk P."/>
            <person name="Stolte C."/>
            <person name="Sykes S."/>
            <person name="Wortman J."/>
            <person name="Nusbaum C."/>
            <person name="Birren B."/>
        </authorList>
    </citation>
    <scope>NUCLEOTIDE SEQUENCE</scope>
    <source>
        <strain evidence="3">26406</strain>
    </source>
</reference>
<keyword evidence="2" id="KW-0472">Membrane</keyword>
<accession>W9ZXL8</accession>
<sequence>MPRTVFKVAMSQQQLDIIIHSQDLQSDLKSLFLIDLGGVNEIFDGKSLLKHYTALTTRLDDLRSSGDVLKTTGDLIKEWQLLVEGFLGNLSVFRLFGFQELCNYEVLDNRLRKAFAQQELEYDIDLFHQKFIKIDDHHKAFRYAMSRWLPLDPMRLQSQEEIIAQQEYRKDSYIITFRQENYSRSEWPCSEKDKLLKIINEDSRRAKERLPRFRFRFIYQYRLLEKATTSQDPSTTLSQLAGQLQGYKQAFNAAMRTMRRLSRLTPPESLLDTLCFLSVARAVAETDEGDGNVCISAFTQDLEQWIQTLPDIEEAARLMWGITFDFDPQPQSTARQLCHNSMLQLRDSVAALIGKSNELFDLGAQSRHDEMHVLSAFHQQRQRNNDQTSPTVEPSDSPITARAKEPPDRLICPITSLQEKVQDNPRFNRVVIILATSIIFALVVYFMLGLFTLASKELWAHCTDVNPGFAHILSATVLGLPNPWYTGMAQTTSAPRSTPSATFFTGYEQASSQEFDSATHAAQPASNPVQATILFDDIFDYEKFSADSAAGKGLFGEAEKF</sequence>
<evidence type="ECO:0000256" key="2">
    <source>
        <dbReference type="SAM" id="Phobius"/>
    </source>
</evidence>
<dbReference type="VEuPathDB" id="FungiDB:FOMG_17531"/>
<gene>
    <name evidence="3" type="ORF">FOMG_17531</name>
</gene>
<protein>
    <submittedName>
        <fullName evidence="3">Uncharacterized protein</fullName>
    </submittedName>
</protein>
<dbReference type="Proteomes" id="UP000030703">
    <property type="component" value="Unassembled WGS sequence"/>
</dbReference>
<dbReference type="HOGENOM" id="CLU_485745_0_0_1"/>